<evidence type="ECO:0000259" key="1">
    <source>
        <dbReference type="Pfam" id="PF09537"/>
    </source>
</evidence>
<accession>A0ABM9UQW3</accession>
<comment type="caution">
    <text evidence="2">The sequence shown here is derived from an EMBL/GenBank/DDBJ whole genome shotgun (WGS) entry which is preliminary data.</text>
</comment>
<name>A0ABM9UQW3_SARVE</name>
<evidence type="ECO:0000313" key="3">
    <source>
        <dbReference type="Proteomes" id="UP000095488"/>
    </source>
</evidence>
<proteinExistence type="predicted"/>
<dbReference type="InterPro" id="IPR019052">
    <property type="entry name" value="DUF2383"/>
</dbReference>
<dbReference type="Gene3D" id="1.20.1260.10">
    <property type="match status" value="1"/>
</dbReference>
<dbReference type="EMBL" id="CYZR01000004">
    <property type="protein sequence ID" value="CUN92751.1"/>
    <property type="molecule type" value="Genomic_DNA"/>
</dbReference>
<organism evidence="2 3">
    <name type="scientific">Sarcina ventriculi</name>
    <name type="common">Clostridium ventriculi</name>
    <dbReference type="NCBI Taxonomy" id="1267"/>
    <lineage>
        <taxon>Bacteria</taxon>
        <taxon>Bacillati</taxon>
        <taxon>Bacillota</taxon>
        <taxon>Clostridia</taxon>
        <taxon>Eubacteriales</taxon>
        <taxon>Clostridiaceae</taxon>
        <taxon>Sarcina</taxon>
    </lineage>
</organism>
<feature type="domain" description="DUF2383" evidence="1">
    <location>
        <begin position="9"/>
        <end position="115"/>
    </location>
</feature>
<gene>
    <name evidence="2" type="ORF">ERS852473_01452</name>
</gene>
<reference evidence="2 3" key="1">
    <citation type="submission" date="2015-09" db="EMBL/GenBank/DDBJ databases">
        <authorList>
            <consortium name="Pathogen Informatics"/>
        </authorList>
    </citation>
    <scope>NUCLEOTIDE SEQUENCE [LARGE SCALE GENOMIC DNA]</scope>
    <source>
        <strain evidence="2 3">2789STDY5834858</strain>
    </source>
</reference>
<protein>
    <submittedName>
        <fullName evidence="2">Domain of uncharacterized function (DUF2383)</fullName>
    </submittedName>
</protein>
<keyword evidence="3" id="KW-1185">Reference proteome</keyword>
<dbReference type="Pfam" id="PF09537">
    <property type="entry name" value="DUF2383"/>
    <property type="match status" value="1"/>
</dbReference>
<evidence type="ECO:0000313" key="2">
    <source>
        <dbReference type="EMBL" id="CUN92751.1"/>
    </source>
</evidence>
<dbReference type="Proteomes" id="UP000095488">
    <property type="component" value="Unassembled WGS sequence"/>
</dbReference>
<sequence length="153" mass="17366">MDVTKKEETIKQLNSFLKGINMGIDSFEIYLDKTDSSKLKHEFTKIISKFKSQKKIIISYIEKVNGDPNDSLGVSGEIASFFERVKDIFMNNDDEILKSATKAMDMGIKGSSNAITNLKNINANQSMINSLNDMLQEYEIILNNLNLLYKKVL</sequence>
<dbReference type="RefSeq" id="WP_055259065.1">
    <property type="nucleotide sequence ID" value="NZ_CABIXL010000004.1"/>
</dbReference>
<dbReference type="InterPro" id="IPR012347">
    <property type="entry name" value="Ferritin-like"/>
</dbReference>